<reference evidence="1" key="1">
    <citation type="submission" date="2018-05" db="EMBL/GenBank/DDBJ databases">
        <authorList>
            <person name="Lanie J.A."/>
            <person name="Ng W.-L."/>
            <person name="Kazmierczak K.M."/>
            <person name="Andrzejewski T.M."/>
            <person name="Davidsen T.M."/>
            <person name="Wayne K.J."/>
            <person name="Tettelin H."/>
            <person name="Glass J.I."/>
            <person name="Rusch D."/>
            <person name="Podicherti R."/>
            <person name="Tsui H.-C.T."/>
            <person name="Winkler M.E."/>
        </authorList>
    </citation>
    <scope>NUCLEOTIDE SEQUENCE</scope>
</reference>
<sequence>MVTFLMDNTEASIYLISDFHRLIVMVKINGKD</sequence>
<proteinExistence type="predicted"/>
<dbReference type="EMBL" id="UINC01008004">
    <property type="protein sequence ID" value="SVA36046.1"/>
    <property type="molecule type" value="Genomic_DNA"/>
</dbReference>
<evidence type="ECO:0000313" key="1">
    <source>
        <dbReference type="EMBL" id="SVA36046.1"/>
    </source>
</evidence>
<name>A0A381V6P3_9ZZZZ</name>
<dbReference type="AlphaFoldDB" id="A0A381V6P3"/>
<accession>A0A381V6P3</accession>
<organism evidence="1">
    <name type="scientific">marine metagenome</name>
    <dbReference type="NCBI Taxonomy" id="408172"/>
    <lineage>
        <taxon>unclassified sequences</taxon>
        <taxon>metagenomes</taxon>
        <taxon>ecological metagenomes</taxon>
    </lineage>
</organism>
<gene>
    <name evidence="1" type="ORF">METZ01_LOCUS88900</name>
</gene>
<protein>
    <submittedName>
        <fullName evidence="1">Uncharacterized protein</fullName>
    </submittedName>
</protein>